<accession>A0A937J757</accession>
<evidence type="ECO:0000313" key="3">
    <source>
        <dbReference type="Proteomes" id="UP000705230"/>
    </source>
</evidence>
<reference evidence="2" key="1">
    <citation type="submission" date="2020-10" db="EMBL/GenBank/DDBJ databases">
        <title>Microbiome of the Black Sea water column analyzed by genome centric metagenomics.</title>
        <authorList>
            <person name="Cabello-Yeves P.J."/>
            <person name="Callieri C."/>
            <person name="Picazo A."/>
            <person name="Mehrshad M."/>
            <person name="Haro-Moreno J.M."/>
            <person name="Roda-Garcia J."/>
            <person name="Dzembekova N."/>
            <person name="Slabakova V."/>
            <person name="Slabakova N."/>
            <person name="Moncheva S."/>
            <person name="Rodriguez-Valera F."/>
        </authorList>
    </citation>
    <scope>NUCLEOTIDE SEQUENCE</scope>
    <source>
        <strain evidence="2">BS30m-G43</strain>
    </source>
</reference>
<dbReference type="AlphaFoldDB" id="A0A937J757"/>
<keyword evidence="1" id="KW-0812">Transmembrane</keyword>
<comment type="caution">
    <text evidence="2">The sequence shown here is derived from an EMBL/GenBank/DDBJ whole genome shotgun (WGS) entry which is preliminary data.</text>
</comment>
<dbReference type="EMBL" id="JADHSG010000002">
    <property type="protein sequence ID" value="MBL6902975.1"/>
    <property type="molecule type" value="Genomic_DNA"/>
</dbReference>
<proteinExistence type="predicted"/>
<feature type="transmembrane region" description="Helical" evidence="1">
    <location>
        <begin position="12"/>
        <end position="33"/>
    </location>
</feature>
<dbReference type="Proteomes" id="UP000705230">
    <property type="component" value="Unassembled WGS sequence"/>
</dbReference>
<protein>
    <submittedName>
        <fullName evidence="2">Uncharacterized protein</fullName>
    </submittedName>
</protein>
<gene>
    <name evidence="2" type="ORF">ISR29_02110</name>
</gene>
<evidence type="ECO:0000256" key="1">
    <source>
        <dbReference type="SAM" id="Phobius"/>
    </source>
</evidence>
<evidence type="ECO:0000313" key="2">
    <source>
        <dbReference type="EMBL" id="MBL6902975.1"/>
    </source>
</evidence>
<sequence length="72" mass="7332">MNALNMIKDLIGQLTQLLVAAVGLGVVAGIVFGGDTWFVGAVLDSLLDVVRTLGDNGLVGLLTAAILIGLLK</sequence>
<name>A0A937J757_9GAMM</name>
<feature type="transmembrane region" description="Helical" evidence="1">
    <location>
        <begin position="53"/>
        <end position="71"/>
    </location>
</feature>
<organism evidence="2 3">
    <name type="scientific">SAR86 cluster bacterium</name>
    <dbReference type="NCBI Taxonomy" id="2030880"/>
    <lineage>
        <taxon>Bacteria</taxon>
        <taxon>Pseudomonadati</taxon>
        <taxon>Pseudomonadota</taxon>
        <taxon>Gammaproteobacteria</taxon>
        <taxon>SAR86 cluster</taxon>
    </lineage>
</organism>
<keyword evidence="1" id="KW-1133">Transmembrane helix</keyword>
<keyword evidence="1" id="KW-0472">Membrane</keyword>